<proteinExistence type="predicted"/>
<evidence type="ECO:0000313" key="2">
    <source>
        <dbReference type="EnsemblPlants" id="TuG1812G0400003756.01.T01.cds245099"/>
    </source>
</evidence>
<sequence>MYLHAENQRAARRRQDARHRVLVRLHSPLHHLAECLRCSLELAAPAEGRDERGVRHDVRRLHPGQHGLGRSRGAAPRVELDQAAPNPRVPGEPRTHGERVQLLPGAERARGRARRQRRVAREVVRRDAGLRHVREHLDRGLGAPVACQPGHGRGPGHDVLARHPVEQVQGVRQPAGLHEPVQPLAVAHHLRRLAPEAAARRRACCRRGQRGVRRGHCSAVSTPMAAESLSRRGTNKLEMDKLQPSVAIGPQCSRGPVRARVRPNKRIHIEAQRRRKRS</sequence>
<organism evidence="2 3">
    <name type="scientific">Triticum urartu</name>
    <name type="common">Red wild einkorn</name>
    <name type="synonym">Crithodium urartu</name>
    <dbReference type="NCBI Taxonomy" id="4572"/>
    <lineage>
        <taxon>Eukaryota</taxon>
        <taxon>Viridiplantae</taxon>
        <taxon>Streptophyta</taxon>
        <taxon>Embryophyta</taxon>
        <taxon>Tracheophyta</taxon>
        <taxon>Spermatophyta</taxon>
        <taxon>Magnoliopsida</taxon>
        <taxon>Liliopsida</taxon>
        <taxon>Poales</taxon>
        <taxon>Poaceae</taxon>
        <taxon>BOP clade</taxon>
        <taxon>Pooideae</taxon>
        <taxon>Triticodae</taxon>
        <taxon>Triticeae</taxon>
        <taxon>Triticinae</taxon>
        <taxon>Triticum</taxon>
    </lineage>
</organism>
<protein>
    <submittedName>
        <fullName evidence="2">Uncharacterized protein</fullName>
    </submittedName>
</protein>
<feature type="region of interest" description="Disordered" evidence="1">
    <location>
        <begin position="61"/>
        <end position="97"/>
    </location>
</feature>
<reference evidence="2" key="2">
    <citation type="submission" date="2018-03" db="EMBL/GenBank/DDBJ databases">
        <title>The Triticum urartu genome reveals the dynamic nature of wheat genome evolution.</title>
        <authorList>
            <person name="Ling H."/>
            <person name="Ma B."/>
            <person name="Shi X."/>
            <person name="Liu H."/>
            <person name="Dong L."/>
            <person name="Sun H."/>
            <person name="Cao Y."/>
            <person name="Gao Q."/>
            <person name="Zheng S."/>
            <person name="Li Y."/>
            <person name="Yu Y."/>
            <person name="Du H."/>
            <person name="Qi M."/>
            <person name="Li Y."/>
            <person name="Yu H."/>
            <person name="Cui Y."/>
            <person name="Wang N."/>
            <person name="Chen C."/>
            <person name="Wu H."/>
            <person name="Zhao Y."/>
            <person name="Zhang J."/>
            <person name="Li Y."/>
            <person name="Zhou W."/>
            <person name="Zhang B."/>
            <person name="Hu W."/>
            <person name="Eijk M."/>
            <person name="Tang J."/>
            <person name="Witsenboer H."/>
            <person name="Zhao S."/>
            <person name="Li Z."/>
            <person name="Zhang A."/>
            <person name="Wang D."/>
            <person name="Liang C."/>
        </authorList>
    </citation>
    <scope>NUCLEOTIDE SEQUENCE [LARGE SCALE GENOMIC DNA]</scope>
    <source>
        <strain evidence="2">cv. G1812</strain>
    </source>
</reference>
<dbReference type="EnsemblPlants" id="TuG1812G0400003756.01.T01">
    <property type="protein sequence ID" value="TuG1812G0400003756.01.T01.cds245099"/>
    <property type="gene ID" value="TuG1812G0400003756.01"/>
</dbReference>
<reference evidence="2" key="3">
    <citation type="submission" date="2022-06" db="UniProtKB">
        <authorList>
            <consortium name="EnsemblPlants"/>
        </authorList>
    </citation>
    <scope>IDENTIFICATION</scope>
</reference>
<dbReference type="AlphaFoldDB" id="A0A8R7UA21"/>
<keyword evidence="3" id="KW-1185">Reference proteome</keyword>
<evidence type="ECO:0000313" key="3">
    <source>
        <dbReference type="Proteomes" id="UP000015106"/>
    </source>
</evidence>
<evidence type="ECO:0000256" key="1">
    <source>
        <dbReference type="SAM" id="MobiDB-lite"/>
    </source>
</evidence>
<reference evidence="3" key="1">
    <citation type="journal article" date="2013" name="Nature">
        <title>Draft genome of the wheat A-genome progenitor Triticum urartu.</title>
        <authorList>
            <person name="Ling H.Q."/>
            <person name="Zhao S."/>
            <person name="Liu D."/>
            <person name="Wang J."/>
            <person name="Sun H."/>
            <person name="Zhang C."/>
            <person name="Fan H."/>
            <person name="Li D."/>
            <person name="Dong L."/>
            <person name="Tao Y."/>
            <person name="Gao C."/>
            <person name="Wu H."/>
            <person name="Li Y."/>
            <person name="Cui Y."/>
            <person name="Guo X."/>
            <person name="Zheng S."/>
            <person name="Wang B."/>
            <person name="Yu K."/>
            <person name="Liang Q."/>
            <person name="Yang W."/>
            <person name="Lou X."/>
            <person name="Chen J."/>
            <person name="Feng M."/>
            <person name="Jian J."/>
            <person name="Zhang X."/>
            <person name="Luo G."/>
            <person name="Jiang Y."/>
            <person name="Liu J."/>
            <person name="Wang Z."/>
            <person name="Sha Y."/>
            <person name="Zhang B."/>
            <person name="Wu H."/>
            <person name="Tang D."/>
            <person name="Shen Q."/>
            <person name="Xue P."/>
            <person name="Zou S."/>
            <person name="Wang X."/>
            <person name="Liu X."/>
            <person name="Wang F."/>
            <person name="Yang Y."/>
            <person name="An X."/>
            <person name="Dong Z."/>
            <person name="Zhang K."/>
            <person name="Zhang X."/>
            <person name="Luo M.C."/>
            <person name="Dvorak J."/>
            <person name="Tong Y."/>
            <person name="Wang J."/>
            <person name="Yang H."/>
            <person name="Li Z."/>
            <person name="Wang D."/>
            <person name="Zhang A."/>
            <person name="Wang J."/>
        </authorList>
    </citation>
    <scope>NUCLEOTIDE SEQUENCE</scope>
    <source>
        <strain evidence="3">cv. G1812</strain>
    </source>
</reference>
<name>A0A8R7UA21_TRIUA</name>
<dbReference type="Gramene" id="TuG1812G0400003756.01.T01">
    <property type="protein sequence ID" value="TuG1812G0400003756.01.T01.cds245099"/>
    <property type="gene ID" value="TuG1812G0400003756.01"/>
</dbReference>
<dbReference type="Proteomes" id="UP000015106">
    <property type="component" value="Chromosome 4"/>
</dbReference>
<accession>A0A8R7UA21</accession>
<gene>
    <name evidence="2" type="primary">LOC125553116</name>
</gene>